<dbReference type="CDD" id="cd07377">
    <property type="entry name" value="WHTH_GntR"/>
    <property type="match status" value="1"/>
</dbReference>
<name>A0A2V5KVX5_9BACL</name>
<dbReference type="GO" id="GO:1901982">
    <property type="term" value="F:maltose binding"/>
    <property type="evidence" value="ECO:0007669"/>
    <property type="project" value="TreeGrafter"/>
</dbReference>
<dbReference type="InterPro" id="IPR006059">
    <property type="entry name" value="SBP"/>
</dbReference>
<dbReference type="InterPro" id="IPR000524">
    <property type="entry name" value="Tscrpt_reg_HTH_GntR"/>
</dbReference>
<dbReference type="EMBL" id="QJVJ01000002">
    <property type="protein sequence ID" value="PYI56357.1"/>
    <property type="molecule type" value="Genomic_DNA"/>
</dbReference>
<reference evidence="8 9" key="1">
    <citation type="submission" date="2018-05" db="EMBL/GenBank/DDBJ databases">
        <title>Paenibacillus flagellatus sp. nov., isolated from selenium mineral soil.</title>
        <authorList>
            <person name="Dai X."/>
        </authorList>
    </citation>
    <scope>NUCLEOTIDE SEQUENCE [LARGE SCALE GENOMIC DNA]</scope>
    <source>
        <strain evidence="8 9">DXL2</strain>
    </source>
</reference>
<evidence type="ECO:0000259" key="7">
    <source>
        <dbReference type="PROSITE" id="PS50949"/>
    </source>
</evidence>
<evidence type="ECO:0000256" key="1">
    <source>
        <dbReference type="ARBA" id="ARBA00008520"/>
    </source>
</evidence>
<comment type="caution">
    <text evidence="8">The sequence shown here is derived from an EMBL/GenBank/DDBJ whole genome shotgun (WGS) entry which is preliminary data.</text>
</comment>
<dbReference type="Pfam" id="PF01547">
    <property type="entry name" value="SBP_bac_1"/>
    <property type="match status" value="1"/>
</dbReference>
<dbReference type="GO" id="GO:0042956">
    <property type="term" value="P:maltodextrin transmembrane transport"/>
    <property type="evidence" value="ECO:0007669"/>
    <property type="project" value="TreeGrafter"/>
</dbReference>
<evidence type="ECO:0000256" key="4">
    <source>
        <dbReference type="ARBA" id="ARBA00023015"/>
    </source>
</evidence>
<dbReference type="Pfam" id="PF00392">
    <property type="entry name" value="GntR"/>
    <property type="match status" value="1"/>
</dbReference>
<dbReference type="Gene3D" id="1.10.10.10">
    <property type="entry name" value="Winged helix-like DNA-binding domain superfamily/Winged helix DNA-binding domain"/>
    <property type="match status" value="1"/>
</dbReference>
<comment type="similarity">
    <text evidence="1">Belongs to the bacterial solute-binding protein 1 family.</text>
</comment>
<dbReference type="SMART" id="SM00345">
    <property type="entry name" value="HTH_GNTR"/>
    <property type="match status" value="1"/>
</dbReference>
<dbReference type="PROSITE" id="PS50949">
    <property type="entry name" value="HTH_GNTR"/>
    <property type="match status" value="1"/>
</dbReference>
<dbReference type="Gene3D" id="3.40.190.10">
    <property type="entry name" value="Periplasmic binding protein-like II"/>
    <property type="match status" value="1"/>
</dbReference>
<dbReference type="AlphaFoldDB" id="A0A2V5KVX5"/>
<dbReference type="GO" id="GO:0015768">
    <property type="term" value="P:maltose transport"/>
    <property type="evidence" value="ECO:0007669"/>
    <property type="project" value="TreeGrafter"/>
</dbReference>
<keyword evidence="4" id="KW-0805">Transcription regulation</keyword>
<keyword evidence="6" id="KW-0804">Transcription</keyword>
<dbReference type="Proteomes" id="UP000247476">
    <property type="component" value="Unassembled WGS sequence"/>
</dbReference>
<evidence type="ECO:0000313" key="8">
    <source>
        <dbReference type="EMBL" id="PYI56357.1"/>
    </source>
</evidence>
<dbReference type="InterPro" id="IPR036388">
    <property type="entry name" value="WH-like_DNA-bd_sf"/>
</dbReference>
<dbReference type="SUPFAM" id="SSF46785">
    <property type="entry name" value="Winged helix' DNA-binding domain"/>
    <property type="match status" value="1"/>
</dbReference>
<gene>
    <name evidence="8" type="ORF">DLM86_05095</name>
</gene>
<evidence type="ECO:0000256" key="5">
    <source>
        <dbReference type="ARBA" id="ARBA00023125"/>
    </source>
</evidence>
<feature type="domain" description="HTH gntR-type" evidence="7">
    <location>
        <begin position="18"/>
        <end position="86"/>
    </location>
</feature>
<proteinExistence type="inferred from homology"/>
<dbReference type="GO" id="GO:0003677">
    <property type="term" value="F:DNA binding"/>
    <property type="evidence" value="ECO:0007669"/>
    <property type="project" value="UniProtKB-KW"/>
</dbReference>
<dbReference type="GO" id="GO:0003700">
    <property type="term" value="F:DNA-binding transcription factor activity"/>
    <property type="evidence" value="ECO:0007669"/>
    <property type="project" value="InterPro"/>
</dbReference>
<evidence type="ECO:0000313" key="9">
    <source>
        <dbReference type="Proteomes" id="UP000247476"/>
    </source>
</evidence>
<evidence type="ECO:0000256" key="6">
    <source>
        <dbReference type="ARBA" id="ARBA00023163"/>
    </source>
</evidence>
<organism evidence="8 9">
    <name type="scientific">Paenibacillus flagellatus</name>
    <dbReference type="NCBI Taxonomy" id="2211139"/>
    <lineage>
        <taxon>Bacteria</taxon>
        <taxon>Bacillati</taxon>
        <taxon>Bacillota</taxon>
        <taxon>Bacilli</taxon>
        <taxon>Bacillales</taxon>
        <taxon>Paenibacillaceae</taxon>
        <taxon>Paenibacillus</taxon>
    </lineage>
</organism>
<keyword evidence="9" id="KW-1185">Reference proteome</keyword>
<keyword evidence="3" id="KW-0732">Signal</keyword>
<keyword evidence="2" id="KW-0813">Transport</keyword>
<sequence>MQSGCLEMNSKPKRSTFRSRYEEMMITLKNEIIASIWEEGSFLPSENDIAERFQLSKNSVRKGLDLLASEHFIEKIPRVGNRVRKAPAGTVIKLGYYPSMIKEAHIYDLVEEFHKRHPLIRVHMIPMPHSHTKPTMKDYMESDQIDVMTINNYNVELFARPGGPPDLLEPQAFHEGVYPVLTEPFTFDGTLYVQPFMFSPVILCYNKDHFTENGVPEPDSGWTWDTVKKAAHQLSTGKNRYGFFFHLLSDNRWPVFLLQNNVVFNRGTDRGRNLELDSSSLKESFRTLIDLSEDVFPPFLSENDHDVDMLFRQQKVSMILTSYFFLNMIEDVDFSYDISPLPYQGTPKTMVIVIGLAVNKHSKHKQAAQTFVDFMLSHETQLKLRQHTLSLPSLKSAAEWNGPVRVKQPDRFFIFRETFPTFSYHTALNVTYSELEEIRQNMKLYLSKMEGIQIFSR</sequence>
<dbReference type="PANTHER" id="PTHR30061">
    <property type="entry name" value="MALTOSE-BINDING PERIPLASMIC PROTEIN"/>
    <property type="match status" value="1"/>
</dbReference>
<evidence type="ECO:0000256" key="2">
    <source>
        <dbReference type="ARBA" id="ARBA00022448"/>
    </source>
</evidence>
<dbReference type="PANTHER" id="PTHR30061:SF50">
    <property type="entry name" value="MALTOSE_MALTODEXTRIN-BINDING PERIPLASMIC PROTEIN"/>
    <property type="match status" value="1"/>
</dbReference>
<keyword evidence="5" id="KW-0238">DNA-binding</keyword>
<dbReference type="InterPro" id="IPR036390">
    <property type="entry name" value="WH_DNA-bd_sf"/>
</dbReference>
<dbReference type="GO" id="GO:0055052">
    <property type="term" value="C:ATP-binding cassette (ABC) transporter complex, substrate-binding subunit-containing"/>
    <property type="evidence" value="ECO:0007669"/>
    <property type="project" value="TreeGrafter"/>
</dbReference>
<protein>
    <submittedName>
        <fullName evidence="8">GntR family transcriptional regulator</fullName>
    </submittedName>
</protein>
<evidence type="ECO:0000256" key="3">
    <source>
        <dbReference type="ARBA" id="ARBA00022729"/>
    </source>
</evidence>
<accession>A0A2V5KVX5</accession>
<dbReference type="SUPFAM" id="SSF53850">
    <property type="entry name" value="Periplasmic binding protein-like II"/>
    <property type="match status" value="1"/>
</dbReference>